<dbReference type="OrthoDB" id="9784149at2"/>
<dbReference type="GO" id="GO:0008800">
    <property type="term" value="F:beta-lactamase activity"/>
    <property type="evidence" value="ECO:0007669"/>
    <property type="project" value="UniProtKB-EC"/>
</dbReference>
<comment type="caution">
    <text evidence="6">The sequence shown here is derived from an EMBL/GenBank/DDBJ whole genome shotgun (WGS) entry which is preliminary data.</text>
</comment>
<dbReference type="InterPro" id="IPR045155">
    <property type="entry name" value="Beta-lactam_cat"/>
</dbReference>
<name>A0A316GX55_9RHOB</name>
<dbReference type="EMBL" id="QGGW01000007">
    <property type="protein sequence ID" value="PWK59659.1"/>
    <property type="molecule type" value="Genomic_DNA"/>
</dbReference>
<gene>
    <name evidence="6" type="ORF">C7455_107204</name>
</gene>
<accession>A0A316GX55</accession>
<dbReference type="Proteomes" id="UP000245708">
    <property type="component" value="Unassembled WGS sequence"/>
</dbReference>
<evidence type="ECO:0000259" key="5">
    <source>
        <dbReference type="Pfam" id="PF13354"/>
    </source>
</evidence>
<proteinExistence type="inferred from homology"/>
<keyword evidence="4" id="KW-0732">Signal</keyword>
<dbReference type="InterPro" id="IPR000871">
    <property type="entry name" value="Beta-lactam_class-A"/>
</dbReference>
<evidence type="ECO:0000256" key="4">
    <source>
        <dbReference type="SAM" id="SignalP"/>
    </source>
</evidence>
<organism evidence="6 7">
    <name type="scientific">Roseicyclus mahoneyensis</name>
    <dbReference type="NCBI Taxonomy" id="164332"/>
    <lineage>
        <taxon>Bacteria</taxon>
        <taxon>Pseudomonadati</taxon>
        <taxon>Pseudomonadota</taxon>
        <taxon>Alphaproteobacteria</taxon>
        <taxon>Rhodobacterales</taxon>
        <taxon>Roseobacteraceae</taxon>
        <taxon>Roseicyclus</taxon>
    </lineage>
</organism>
<dbReference type="Gene3D" id="3.40.710.10">
    <property type="entry name" value="DD-peptidase/beta-lactamase superfamily"/>
    <property type="match status" value="1"/>
</dbReference>
<sequence>MKRRIFLALMAAALSRGAAAQPSGHAVRDLYPRTYDDGIIPNFSLELIEISAGTDISVALLDTASARSVQWNDTARINLDGTVSLLLAAAVLRRVAEGRDVLDRDVPAAEGLIGQKMTVDALCAAMMTRGDSTAASLVLGVVGGSDGLTSFLRDIGDVETEVAATAAQGDDATPGSIRGTTTPCQMLRNLERLLLGDGLTADGKARLLDWKTSNTTGASRLRAGSPEGWIVADVTGQGAYGETSALAAIFPPDRTPLLMAVYFGRSPRAPGAQDRYFAELARIATDNIQEPMEATSHD</sequence>
<feature type="signal peptide" evidence="4">
    <location>
        <begin position="1"/>
        <end position="20"/>
    </location>
</feature>
<evidence type="ECO:0000313" key="7">
    <source>
        <dbReference type="Proteomes" id="UP000245708"/>
    </source>
</evidence>
<evidence type="ECO:0000313" key="6">
    <source>
        <dbReference type="EMBL" id="PWK59659.1"/>
    </source>
</evidence>
<dbReference type="GO" id="GO:0030655">
    <property type="term" value="P:beta-lactam antibiotic catabolic process"/>
    <property type="evidence" value="ECO:0007669"/>
    <property type="project" value="InterPro"/>
</dbReference>
<feature type="domain" description="Beta-lactamase class A catalytic" evidence="5">
    <location>
        <begin position="58"/>
        <end position="262"/>
    </location>
</feature>
<comment type="catalytic activity">
    <reaction evidence="1">
        <text>a beta-lactam + H2O = a substituted beta-amino acid</text>
        <dbReference type="Rhea" id="RHEA:20401"/>
        <dbReference type="ChEBI" id="CHEBI:15377"/>
        <dbReference type="ChEBI" id="CHEBI:35627"/>
        <dbReference type="ChEBI" id="CHEBI:140347"/>
        <dbReference type="EC" id="3.5.2.6"/>
    </reaction>
</comment>
<dbReference type="GO" id="GO:0046677">
    <property type="term" value="P:response to antibiotic"/>
    <property type="evidence" value="ECO:0007669"/>
    <property type="project" value="InterPro"/>
</dbReference>
<protein>
    <recommendedName>
        <fullName evidence="3">beta-lactamase</fullName>
        <ecNumber evidence="3">3.5.2.6</ecNumber>
    </recommendedName>
</protein>
<keyword evidence="7" id="KW-1185">Reference proteome</keyword>
<dbReference type="RefSeq" id="WP_109669479.1">
    <property type="nucleotide sequence ID" value="NZ_QGGW01000007.1"/>
</dbReference>
<evidence type="ECO:0000256" key="2">
    <source>
        <dbReference type="ARBA" id="ARBA00009009"/>
    </source>
</evidence>
<dbReference type="PRINTS" id="PR00118">
    <property type="entry name" value="BLACTAMASEA"/>
</dbReference>
<dbReference type="InterPro" id="IPR012338">
    <property type="entry name" value="Beta-lactam/transpept-like"/>
</dbReference>
<reference evidence="6 7" key="1">
    <citation type="submission" date="2018-05" db="EMBL/GenBank/DDBJ databases">
        <title>Genomic Encyclopedia of Type Strains, Phase IV (KMG-IV): sequencing the most valuable type-strain genomes for metagenomic binning, comparative biology and taxonomic classification.</title>
        <authorList>
            <person name="Goeker M."/>
        </authorList>
    </citation>
    <scope>NUCLEOTIDE SEQUENCE [LARGE SCALE GENOMIC DNA]</scope>
    <source>
        <strain evidence="6 7">DSM 16097</strain>
    </source>
</reference>
<dbReference type="PANTHER" id="PTHR35333:SF3">
    <property type="entry name" value="BETA-LACTAMASE-TYPE TRANSPEPTIDASE FOLD CONTAINING PROTEIN"/>
    <property type="match status" value="1"/>
</dbReference>
<evidence type="ECO:0000256" key="3">
    <source>
        <dbReference type="ARBA" id="ARBA00012865"/>
    </source>
</evidence>
<feature type="chain" id="PRO_5016415645" description="beta-lactamase" evidence="4">
    <location>
        <begin position="21"/>
        <end position="298"/>
    </location>
</feature>
<dbReference type="EC" id="3.5.2.6" evidence="3"/>
<comment type="similarity">
    <text evidence="2">Belongs to the class-A beta-lactamase family.</text>
</comment>
<dbReference type="Pfam" id="PF13354">
    <property type="entry name" value="Beta-lactamase2"/>
    <property type="match status" value="1"/>
</dbReference>
<dbReference type="SUPFAM" id="SSF56601">
    <property type="entry name" value="beta-lactamase/transpeptidase-like"/>
    <property type="match status" value="1"/>
</dbReference>
<dbReference type="AlphaFoldDB" id="A0A316GX55"/>
<dbReference type="PANTHER" id="PTHR35333">
    <property type="entry name" value="BETA-LACTAMASE"/>
    <property type="match status" value="1"/>
</dbReference>
<evidence type="ECO:0000256" key="1">
    <source>
        <dbReference type="ARBA" id="ARBA00001526"/>
    </source>
</evidence>